<proteinExistence type="predicted"/>
<reference evidence="2 3" key="1">
    <citation type="submission" date="2018-06" db="EMBL/GenBank/DDBJ databases">
        <authorList>
            <consortium name="Pathogen Informatics"/>
            <person name="Doyle S."/>
        </authorList>
    </citation>
    <scope>NUCLEOTIDE SEQUENCE [LARGE SCALE GENOMIC DNA]</scope>
    <source>
        <strain evidence="2 3">NCTC10717</strain>
    </source>
</reference>
<organism evidence="2 3">
    <name type="scientific">Suttonella indologenes</name>
    <dbReference type="NCBI Taxonomy" id="13276"/>
    <lineage>
        <taxon>Bacteria</taxon>
        <taxon>Pseudomonadati</taxon>
        <taxon>Pseudomonadota</taxon>
        <taxon>Gammaproteobacteria</taxon>
        <taxon>Cardiobacteriales</taxon>
        <taxon>Cardiobacteriaceae</taxon>
        <taxon>Suttonella</taxon>
    </lineage>
</organism>
<name>A0A380MVK2_9GAMM</name>
<feature type="transmembrane region" description="Helical" evidence="1">
    <location>
        <begin position="134"/>
        <end position="156"/>
    </location>
</feature>
<evidence type="ECO:0000313" key="3">
    <source>
        <dbReference type="Proteomes" id="UP000254575"/>
    </source>
</evidence>
<accession>A0A380MVK2</accession>
<dbReference type="AlphaFoldDB" id="A0A380MVK2"/>
<dbReference type="Proteomes" id="UP000254575">
    <property type="component" value="Unassembled WGS sequence"/>
</dbReference>
<evidence type="ECO:0000313" key="2">
    <source>
        <dbReference type="EMBL" id="SUO96585.1"/>
    </source>
</evidence>
<sequence>MNPLWRKEWHLQSSLAALWLRLGLWLALALFFLSAYQQYQSLALQLAQLENRRGATQMLLLPVNQLLLNAMLLWTVFFGARALAQEYEWQTLPFAGAAVLWRKALILWLNVMLLSLPFWLSVGFLGLKTDWDKGLLYGIAAAQIFLSLYALALVWLLSLRLRHSVTTALAAAVLLLLLWLSPLLVYEPAPAADIVRWLSPFSHAALFTQGVFHVQTAVFVLLHVLFFGSCFILMQQENR</sequence>
<keyword evidence="1" id="KW-0472">Membrane</keyword>
<keyword evidence="1" id="KW-0812">Transmembrane</keyword>
<keyword evidence="3" id="KW-1185">Reference proteome</keyword>
<protein>
    <recommendedName>
        <fullName evidence="4">ABC-2 family transporter protein</fullName>
    </recommendedName>
</protein>
<feature type="transmembrane region" description="Helical" evidence="1">
    <location>
        <begin position="105"/>
        <end position="122"/>
    </location>
</feature>
<feature type="transmembrane region" description="Helical" evidence="1">
    <location>
        <begin position="168"/>
        <end position="186"/>
    </location>
</feature>
<keyword evidence="1" id="KW-1133">Transmembrane helix</keyword>
<dbReference type="RefSeq" id="WP_115218325.1">
    <property type="nucleotide sequence ID" value="NZ_UHIA01000004.1"/>
</dbReference>
<evidence type="ECO:0000256" key="1">
    <source>
        <dbReference type="SAM" id="Phobius"/>
    </source>
</evidence>
<gene>
    <name evidence="2" type="ORF">NCTC10717_01067</name>
</gene>
<evidence type="ECO:0008006" key="4">
    <source>
        <dbReference type="Google" id="ProtNLM"/>
    </source>
</evidence>
<feature type="transmembrane region" description="Helical" evidence="1">
    <location>
        <begin position="206"/>
        <end position="234"/>
    </location>
</feature>
<dbReference type="EMBL" id="UHIA01000004">
    <property type="protein sequence ID" value="SUO96585.1"/>
    <property type="molecule type" value="Genomic_DNA"/>
</dbReference>